<evidence type="ECO:0000256" key="2">
    <source>
        <dbReference type="ARBA" id="ARBA00011901"/>
    </source>
</evidence>
<dbReference type="GO" id="GO:0009253">
    <property type="term" value="P:peptidoglycan catabolic process"/>
    <property type="evidence" value="ECO:0007669"/>
    <property type="project" value="InterPro"/>
</dbReference>
<dbReference type="InterPro" id="IPR002508">
    <property type="entry name" value="MurNAc-LAA_cat"/>
</dbReference>
<evidence type="ECO:0000259" key="5">
    <source>
        <dbReference type="SMART" id="SM00646"/>
    </source>
</evidence>
<dbReference type="EMBL" id="JAPHEH010000001">
    <property type="protein sequence ID" value="MDG4475705.1"/>
    <property type="molecule type" value="Genomic_DNA"/>
</dbReference>
<dbReference type="EC" id="3.5.1.28" evidence="2"/>
<feature type="region of interest" description="Disordered" evidence="4">
    <location>
        <begin position="209"/>
        <end position="239"/>
    </location>
</feature>
<accession>A0A9X4MH17</accession>
<evidence type="ECO:0000256" key="1">
    <source>
        <dbReference type="ARBA" id="ARBA00001561"/>
    </source>
</evidence>
<dbReference type="Pfam" id="PF11741">
    <property type="entry name" value="AMIN"/>
    <property type="match status" value="1"/>
</dbReference>
<dbReference type="InterPro" id="IPR019734">
    <property type="entry name" value="TPR_rpt"/>
</dbReference>
<dbReference type="SUPFAM" id="SSF48452">
    <property type="entry name" value="TPR-like"/>
    <property type="match status" value="1"/>
</dbReference>
<dbReference type="SUPFAM" id="SSF53187">
    <property type="entry name" value="Zn-dependent exopeptidases"/>
    <property type="match status" value="1"/>
</dbReference>
<dbReference type="Gene3D" id="2.60.40.3500">
    <property type="match status" value="1"/>
</dbReference>
<name>A0A9X4MH17_9BACT</name>
<dbReference type="FunFam" id="3.40.630.40:FF:000005">
    <property type="entry name" value="N-acetylmuramoyl-L-alanine amidase (AmiA)"/>
    <property type="match status" value="1"/>
</dbReference>
<reference evidence="6" key="1">
    <citation type="journal article" date="2022" name="bioRxiv">
        <title>Thiovibrio frasassiensisgen. nov., sp. nov., an autotrophic, elemental sulfur disproportionating bacterium isolated from sulfidic karst sediment, and proposal of Thiovibrionaceae fam. nov.</title>
        <authorList>
            <person name="Aronson H."/>
            <person name="Thomas C."/>
            <person name="Bhattacharyya M."/>
            <person name="Eckstein S."/>
            <person name="Jensen S."/>
            <person name="Barco R."/>
            <person name="Macalady J."/>
            <person name="Amend J."/>
        </authorList>
    </citation>
    <scope>NUCLEOTIDE SEQUENCE</scope>
    <source>
        <strain evidence="6">RS19-109</strain>
    </source>
</reference>
<dbReference type="Gene3D" id="1.25.40.10">
    <property type="entry name" value="Tetratricopeptide repeat domain"/>
    <property type="match status" value="1"/>
</dbReference>
<protein>
    <recommendedName>
        <fullName evidence="2">N-acetylmuramoyl-L-alanine amidase</fullName>
        <ecNumber evidence="2">3.5.1.28</ecNumber>
    </recommendedName>
</protein>
<evidence type="ECO:0000256" key="4">
    <source>
        <dbReference type="SAM" id="MobiDB-lite"/>
    </source>
</evidence>
<evidence type="ECO:0000313" key="7">
    <source>
        <dbReference type="Proteomes" id="UP001154240"/>
    </source>
</evidence>
<dbReference type="Proteomes" id="UP001154240">
    <property type="component" value="Unassembled WGS sequence"/>
</dbReference>
<dbReference type="CDD" id="cd02696">
    <property type="entry name" value="MurNAc-LAA"/>
    <property type="match status" value="1"/>
</dbReference>
<evidence type="ECO:0000313" key="6">
    <source>
        <dbReference type="EMBL" id="MDG4475705.1"/>
    </source>
</evidence>
<organism evidence="6 7">
    <name type="scientific">Thiovibrio frasassiensis</name>
    <dbReference type="NCBI Taxonomy" id="2984131"/>
    <lineage>
        <taxon>Bacteria</taxon>
        <taxon>Pseudomonadati</taxon>
        <taxon>Thermodesulfobacteriota</taxon>
        <taxon>Desulfobulbia</taxon>
        <taxon>Desulfobulbales</taxon>
        <taxon>Thiovibrionaceae</taxon>
        <taxon>Thiovibrio</taxon>
    </lineage>
</organism>
<reference evidence="6" key="2">
    <citation type="submission" date="2022-10" db="EMBL/GenBank/DDBJ databases">
        <authorList>
            <person name="Aronson H.S."/>
        </authorList>
    </citation>
    <scope>NUCLEOTIDE SEQUENCE</scope>
    <source>
        <strain evidence="6">RS19-109</strain>
    </source>
</reference>
<dbReference type="GO" id="GO:0030288">
    <property type="term" value="C:outer membrane-bounded periplasmic space"/>
    <property type="evidence" value="ECO:0007669"/>
    <property type="project" value="TreeGrafter"/>
</dbReference>
<dbReference type="Pfam" id="PF13174">
    <property type="entry name" value="TPR_6"/>
    <property type="match status" value="2"/>
</dbReference>
<dbReference type="SMART" id="SM00646">
    <property type="entry name" value="Ami_3"/>
    <property type="match status" value="1"/>
</dbReference>
<comment type="catalytic activity">
    <reaction evidence="1">
        <text>Hydrolyzes the link between N-acetylmuramoyl residues and L-amino acid residues in certain cell-wall glycopeptides.</text>
        <dbReference type="EC" id="3.5.1.28"/>
    </reaction>
</comment>
<keyword evidence="3 6" id="KW-0378">Hydrolase</keyword>
<dbReference type="PANTHER" id="PTHR30404:SF0">
    <property type="entry name" value="N-ACETYLMURAMOYL-L-ALANINE AMIDASE AMIC"/>
    <property type="match status" value="1"/>
</dbReference>
<dbReference type="PANTHER" id="PTHR30404">
    <property type="entry name" value="N-ACETYLMURAMOYL-L-ALANINE AMIDASE"/>
    <property type="match status" value="1"/>
</dbReference>
<dbReference type="Gene3D" id="3.40.630.40">
    <property type="entry name" value="Zn-dependent exopeptidases"/>
    <property type="match status" value="1"/>
</dbReference>
<feature type="domain" description="MurNAc-LAA" evidence="5">
    <location>
        <begin position="460"/>
        <end position="611"/>
    </location>
</feature>
<dbReference type="RefSeq" id="WP_307632678.1">
    <property type="nucleotide sequence ID" value="NZ_JAPHEH010000001.1"/>
</dbReference>
<dbReference type="GO" id="GO:0008745">
    <property type="term" value="F:N-acetylmuramoyl-L-alanine amidase activity"/>
    <property type="evidence" value="ECO:0007669"/>
    <property type="project" value="UniProtKB-EC"/>
</dbReference>
<proteinExistence type="predicted"/>
<dbReference type="InterPro" id="IPR021731">
    <property type="entry name" value="AMIN_dom"/>
</dbReference>
<dbReference type="InterPro" id="IPR011990">
    <property type="entry name" value="TPR-like_helical_dom_sf"/>
</dbReference>
<gene>
    <name evidence="6" type="ORF">OLX77_05960</name>
</gene>
<keyword evidence="7" id="KW-1185">Reference proteome</keyword>
<evidence type="ECO:0000256" key="3">
    <source>
        <dbReference type="ARBA" id="ARBA00022801"/>
    </source>
</evidence>
<dbReference type="InterPro" id="IPR050695">
    <property type="entry name" value="N-acetylmuramoyl_amidase_3"/>
</dbReference>
<dbReference type="Pfam" id="PF01520">
    <property type="entry name" value="Amidase_3"/>
    <property type="match status" value="1"/>
</dbReference>
<dbReference type="AlphaFoldDB" id="A0A9X4MH17"/>
<comment type="caution">
    <text evidence="6">The sequence shown here is derived from an EMBL/GenBank/DDBJ whole genome shotgun (WGS) entry which is preliminary data.</text>
</comment>
<sequence>MRQGAGRSGERTRLRACTCDSRHTARQAPFFSLSRFRCPLFILVLLLIASPTWANPEQNQDNIGRQYEQAKAYYQDLTNKDKGGDRKSWLTSVTAFRSIYKAAPDHQAAPKSLFMLGKIYQTMFQHSGKSKDLDQAIAAYEELSTRYPGNFLADDAFFILGSIYLVDKKDPSKAARAYTKIIAIYPESDMAAGAEEQLLLIKGFASTPSQTTTQEDAGEKCISPQVASDSPKKDPAAKKSGKAMVLPIRHWSNNRYTRLVVETTGPVTFKHQTLSGDKTNQRRIYIDLENSRLSPETERTIPIEDGLLRQVRNAQFDPNTVRVVLDTQSNISDYKVFTLADPFRVVIDVMSSDGVAKKKSDTPPDDIGKIIAGKGKEKRQASKVGTHSLERQLGLGIKKIVIDPGHGGKDPGTCSPSGLKEKDIVLDVALRVAKILKETLGCEVILTRTRDVFIPLEERTAIANSKEADLFLSIHVNAAPNHEARGIETYVLDLASNKDAMRLAAMENATSAKQISDLQSILLDLMQNSKINESLKLAGLVQEEMVTGLNKKFSAVSNLGVKKAPFVVLIGAQMPAVLTEIAFLSNPEEEKRLRDDAYLAGVANHISGGVAQYVQSMSLANNFHR</sequence>